<keyword evidence="5" id="KW-0539">Nucleus</keyword>
<dbReference type="GO" id="GO:0008270">
    <property type="term" value="F:zinc ion binding"/>
    <property type="evidence" value="ECO:0007669"/>
    <property type="project" value="UniProtKB-KW"/>
</dbReference>
<dbReference type="Pfam" id="PF05699">
    <property type="entry name" value="Dimer_Tnp_hAT"/>
    <property type="match status" value="1"/>
</dbReference>
<evidence type="ECO:0000313" key="7">
    <source>
        <dbReference type="EMBL" id="OSX58935.1"/>
    </source>
</evidence>
<dbReference type="Proteomes" id="UP000194127">
    <property type="component" value="Unassembled WGS sequence"/>
</dbReference>
<dbReference type="PANTHER" id="PTHR46481:SF10">
    <property type="entry name" value="ZINC FINGER BED DOMAIN-CONTAINING PROTEIN 39"/>
    <property type="match status" value="1"/>
</dbReference>
<comment type="subcellular location">
    <subcellularLocation>
        <location evidence="1">Nucleus</location>
    </subcellularLocation>
</comment>
<keyword evidence="2" id="KW-0479">Metal-binding</keyword>
<evidence type="ECO:0000256" key="4">
    <source>
        <dbReference type="ARBA" id="ARBA00022833"/>
    </source>
</evidence>
<feature type="non-terminal residue" evidence="7">
    <location>
        <position position="1"/>
    </location>
</feature>
<sequence>EWILICVVCHPALRQAWFSCLGAEEKNKAWASFEHVFKEYQKDVPIPADTPAISSASAEQSSFLDSLSAAVDFAGEQGSAPVRSELDHWKDGEGGKGDTYYPLIWWKAHAHEIPVISQMARDFLAIPGASVAVEQLFSSSRHLCTDTRSSLKADTITQAMCTKHWIREGLLKL</sequence>
<evidence type="ECO:0000256" key="5">
    <source>
        <dbReference type="ARBA" id="ARBA00023242"/>
    </source>
</evidence>
<evidence type="ECO:0000256" key="3">
    <source>
        <dbReference type="ARBA" id="ARBA00022771"/>
    </source>
</evidence>
<gene>
    <name evidence="7" type="ORF">POSPLADRAFT_1151475</name>
</gene>
<name>A0A1X6MRB4_9APHY</name>
<proteinExistence type="predicted"/>
<dbReference type="AlphaFoldDB" id="A0A1X6MRB4"/>
<keyword evidence="4" id="KW-0862">Zinc</keyword>
<dbReference type="EMBL" id="KZ110603">
    <property type="protein sequence ID" value="OSX58935.1"/>
    <property type="molecule type" value="Genomic_DNA"/>
</dbReference>
<accession>A0A1X6MRB4</accession>
<dbReference type="InterPro" id="IPR008906">
    <property type="entry name" value="HATC_C_dom"/>
</dbReference>
<organism evidence="7 8">
    <name type="scientific">Postia placenta MAD-698-R-SB12</name>
    <dbReference type="NCBI Taxonomy" id="670580"/>
    <lineage>
        <taxon>Eukaryota</taxon>
        <taxon>Fungi</taxon>
        <taxon>Dikarya</taxon>
        <taxon>Basidiomycota</taxon>
        <taxon>Agaricomycotina</taxon>
        <taxon>Agaricomycetes</taxon>
        <taxon>Polyporales</taxon>
        <taxon>Adustoporiaceae</taxon>
        <taxon>Rhodonia</taxon>
    </lineage>
</organism>
<evidence type="ECO:0000313" key="8">
    <source>
        <dbReference type="Proteomes" id="UP000194127"/>
    </source>
</evidence>
<dbReference type="RefSeq" id="XP_024335729.1">
    <property type="nucleotide sequence ID" value="XM_024486537.1"/>
</dbReference>
<evidence type="ECO:0000256" key="2">
    <source>
        <dbReference type="ARBA" id="ARBA00022723"/>
    </source>
</evidence>
<dbReference type="SUPFAM" id="SSF53098">
    <property type="entry name" value="Ribonuclease H-like"/>
    <property type="match status" value="1"/>
</dbReference>
<dbReference type="GeneID" id="36331486"/>
<feature type="domain" description="HAT C-terminal dimerisation" evidence="6">
    <location>
        <begin position="87"/>
        <end position="166"/>
    </location>
</feature>
<keyword evidence="3" id="KW-0863">Zinc-finger</keyword>
<evidence type="ECO:0000259" key="6">
    <source>
        <dbReference type="Pfam" id="PF05699"/>
    </source>
</evidence>
<evidence type="ECO:0000256" key="1">
    <source>
        <dbReference type="ARBA" id="ARBA00004123"/>
    </source>
</evidence>
<dbReference type="InterPro" id="IPR052035">
    <property type="entry name" value="ZnF_BED_domain_contain"/>
</dbReference>
<keyword evidence="8" id="KW-1185">Reference proteome</keyword>
<reference evidence="7 8" key="1">
    <citation type="submission" date="2017-04" db="EMBL/GenBank/DDBJ databases">
        <title>Genome Sequence of the Model Brown-Rot Fungus Postia placenta SB12.</title>
        <authorList>
            <consortium name="DOE Joint Genome Institute"/>
            <person name="Gaskell J."/>
            <person name="Kersten P."/>
            <person name="Larrondo L.F."/>
            <person name="Canessa P."/>
            <person name="Martinez D."/>
            <person name="Hibbett D."/>
            <person name="Schmoll M."/>
            <person name="Kubicek C.P."/>
            <person name="Martinez A.T."/>
            <person name="Yadav J."/>
            <person name="Master E."/>
            <person name="Magnuson J.K."/>
            <person name="James T."/>
            <person name="Yaver D."/>
            <person name="Berka R."/>
            <person name="Labutti K."/>
            <person name="Lipzen A."/>
            <person name="Aerts A."/>
            <person name="Barry K."/>
            <person name="Henrissat B."/>
            <person name="Blanchette R."/>
            <person name="Grigoriev I."/>
            <person name="Cullen D."/>
        </authorList>
    </citation>
    <scope>NUCLEOTIDE SEQUENCE [LARGE SCALE GENOMIC DNA]</scope>
    <source>
        <strain evidence="7 8">MAD-698-R-SB12</strain>
    </source>
</reference>
<dbReference type="GO" id="GO:0046983">
    <property type="term" value="F:protein dimerization activity"/>
    <property type="evidence" value="ECO:0007669"/>
    <property type="project" value="InterPro"/>
</dbReference>
<dbReference type="PANTHER" id="PTHR46481">
    <property type="entry name" value="ZINC FINGER BED DOMAIN-CONTAINING PROTEIN 4"/>
    <property type="match status" value="1"/>
</dbReference>
<dbReference type="GO" id="GO:0005634">
    <property type="term" value="C:nucleus"/>
    <property type="evidence" value="ECO:0007669"/>
    <property type="project" value="UniProtKB-SubCell"/>
</dbReference>
<dbReference type="OrthoDB" id="3264316at2759"/>
<dbReference type="InterPro" id="IPR012337">
    <property type="entry name" value="RNaseH-like_sf"/>
</dbReference>
<protein>
    <recommendedName>
        <fullName evidence="6">HAT C-terminal dimerisation domain-containing protein</fullName>
    </recommendedName>
</protein>